<dbReference type="PANTHER" id="PTHR24416">
    <property type="entry name" value="TYROSINE-PROTEIN KINASE RECEPTOR"/>
    <property type="match status" value="1"/>
</dbReference>
<organism evidence="12 13">
    <name type="scientific">Geodia barretti</name>
    <name type="common">Barrett's horny sponge</name>
    <dbReference type="NCBI Taxonomy" id="519541"/>
    <lineage>
        <taxon>Eukaryota</taxon>
        <taxon>Metazoa</taxon>
        <taxon>Porifera</taxon>
        <taxon>Demospongiae</taxon>
        <taxon>Heteroscleromorpha</taxon>
        <taxon>Tetractinellida</taxon>
        <taxon>Astrophorina</taxon>
        <taxon>Geodiidae</taxon>
        <taxon>Geodia</taxon>
    </lineage>
</organism>
<keyword evidence="13" id="KW-1185">Reference proteome</keyword>
<accession>A0AA35TLU9</accession>
<dbReference type="InterPro" id="IPR011009">
    <property type="entry name" value="Kinase-like_dom_sf"/>
</dbReference>
<feature type="active site" description="Proton acceptor" evidence="8">
    <location>
        <position position="189"/>
    </location>
</feature>
<dbReference type="GO" id="GO:0005886">
    <property type="term" value="C:plasma membrane"/>
    <property type="evidence" value="ECO:0007669"/>
    <property type="project" value="TreeGrafter"/>
</dbReference>
<feature type="binding site" evidence="10">
    <location>
        <position position="207"/>
    </location>
    <ligand>
        <name>Mg(2+)</name>
        <dbReference type="ChEBI" id="CHEBI:18420"/>
    </ligand>
</feature>
<evidence type="ECO:0000313" key="13">
    <source>
        <dbReference type="Proteomes" id="UP001174909"/>
    </source>
</evidence>
<proteinExistence type="predicted"/>
<dbReference type="GO" id="GO:0051897">
    <property type="term" value="P:positive regulation of phosphatidylinositol 3-kinase/protein kinase B signal transduction"/>
    <property type="evidence" value="ECO:0007669"/>
    <property type="project" value="TreeGrafter"/>
</dbReference>
<dbReference type="Proteomes" id="UP001174909">
    <property type="component" value="Unassembled WGS sequence"/>
</dbReference>
<dbReference type="InterPro" id="IPR001245">
    <property type="entry name" value="Ser-Thr/Tyr_kinase_cat_dom"/>
</dbReference>
<evidence type="ECO:0000256" key="10">
    <source>
        <dbReference type="PIRSR" id="PIRSR000615-3"/>
    </source>
</evidence>
<dbReference type="SUPFAM" id="SSF56112">
    <property type="entry name" value="Protein kinase-like (PK-like)"/>
    <property type="match status" value="1"/>
</dbReference>
<dbReference type="GO" id="GO:0012505">
    <property type="term" value="C:endomembrane system"/>
    <property type="evidence" value="ECO:0007669"/>
    <property type="project" value="UniProtKB-SubCell"/>
</dbReference>
<dbReference type="SMART" id="SM00219">
    <property type="entry name" value="TyrKc"/>
    <property type="match status" value="1"/>
</dbReference>
<dbReference type="InterPro" id="IPR008266">
    <property type="entry name" value="Tyr_kinase_AS"/>
</dbReference>
<dbReference type="PIRSF" id="PIRSF000615">
    <property type="entry name" value="TyrPK_CSF1-R"/>
    <property type="match status" value="1"/>
</dbReference>
<dbReference type="InterPro" id="IPR000719">
    <property type="entry name" value="Prot_kinase_dom"/>
</dbReference>
<keyword evidence="10" id="KW-0460">Magnesium</keyword>
<keyword evidence="4 12" id="KW-0418">Kinase</keyword>
<dbReference type="PROSITE" id="PS00109">
    <property type="entry name" value="PROTEIN_KINASE_TYR"/>
    <property type="match status" value="1"/>
</dbReference>
<dbReference type="GO" id="GO:0038062">
    <property type="term" value="F:protein tyrosine kinase collagen receptor activity"/>
    <property type="evidence" value="ECO:0007669"/>
    <property type="project" value="TreeGrafter"/>
</dbReference>
<dbReference type="FunFam" id="1.10.510.10:FF:001512">
    <property type="entry name" value="Receptor tyrosine-protein kinase erbB-2"/>
    <property type="match status" value="1"/>
</dbReference>
<comment type="subcellular location">
    <subcellularLocation>
        <location evidence="1">Endomembrane system</location>
    </subcellularLocation>
</comment>
<dbReference type="PRINTS" id="PR00109">
    <property type="entry name" value="TYRKINASE"/>
</dbReference>
<keyword evidence="6" id="KW-0472">Membrane</keyword>
<reference evidence="12" key="1">
    <citation type="submission" date="2023-03" db="EMBL/GenBank/DDBJ databases">
        <authorList>
            <person name="Steffen K."/>
            <person name="Cardenas P."/>
        </authorList>
    </citation>
    <scope>NUCLEOTIDE SEQUENCE</scope>
</reference>
<evidence type="ECO:0000256" key="3">
    <source>
        <dbReference type="ARBA" id="ARBA00022741"/>
    </source>
</evidence>
<evidence type="ECO:0000256" key="1">
    <source>
        <dbReference type="ARBA" id="ARBA00004308"/>
    </source>
</evidence>
<dbReference type="Gene3D" id="3.30.200.20">
    <property type="entry name" value="Phosphorylase Kinase, domain 1"/>
    <property type="match status" value="1"/>
</dbReference>
<keyword evidence="5 9" id="KW-0067">ATP-binding</keyword>
<evidence type="ECO:0000256" key="8">
    <source>
        <dbReference type="PIRSR" id="PIRSR000615-1"/>
    </source>
</evidence>
<feature type="domain" description="Protein kinase" evidence="11">
    <location>
        <begin position="42"/>
        <end position="325"/>
    </location>
</feature>
<evidence type="ECO:0000256" key="6">
    <source>
        <dbReference type="ARBA" id="ARBA00023136"/>
    </source>
</evidence>
<dbReference type="GO" id="GO:0005518">
    <property type="term" value="F:collagen binding"/>
    <property type="evidence" value="ECO:0007669"/>
    <property type="project" value="TreeGrafter"/>
</dbReference>
<keyword evidence="10" id="KW-0479">Metal-binding</keyword>
<evidence type="ECO:0000256" key="4">
    <source>
        <dbReference type="ARBA" id="ARBA00022777"/>
    </source>
</evidence>
<comment type="caution">
    <text evidence="12">The sequence shown here is derived from an EMBL/GenBank/DDBJ whole genome shotgun (WGS) entry which is preliminary data.</text>
</comment>
<feature type="binding site" evidence="10">
    <location>
        <position position="194"/>
    </location>
    <ligand>
        <name>Mg(2+)</name>
        <dbReference type="ChEBI" id="CHEBI:18420"/>
    </ligand>
</feature>
<protein>
    <submittedName>
        <fullName evidence="12">Class II receptor tyrosine kinase</fullName>
    </submittedName>
</protein>
<keyword evidence="7" id="KW-0829">Tyrosine-protein kinase</keyword>
<dbReference type="GO" id="GO:0048468">
    <property type="term" value="P:cell development"/>
    <property type="evidence" value="ECO:0007669"/>
    <property type="project" value="UniProtKB-ARBA"/>
</dbReference>
<keyword evidence="3 9" id="KW-0547">Nucleotide-binding</keyword>
<dbReference type="PANTHER" id="PTHR24416:SF634">
    <property type="entry name" value="DISCOIDIN DOMAIN-CONTAINING RECEPTOR TYROSINE KINASE B"/>
    <property type="match status" value="1"/>
</dbReference>
<evidence type="ECO:0000259" key="11">
    <source>
        <dbReference type="PROSITE" id="PS50011"/>
    </source>
</evidence>
<name>A0AA35TLU9_GEOBA</name>
<dbReference type="AlphaFoldDB" id="A0AA35TLU9"/>
<dbReference type="InterPro" id="IPR050122">
    <property type="entry name" value="RTK"/>
</dbReference>
<feature type="binding site" evidence="9">
    <location>
        <position position="193"/>
    </location>
    <ligand>
        <name>ATP</name>
        <dbReference type="ChEBI" id="CHEBI:30616"/>
    </ligand>
</feature>
<gene>
    <name evidence="12" type="ORF">GBAR_LOCUS27794</name>
</gene>
<evidence type="ECO:0000256" key="5">
    <source>
        <dbReference type="ARBA" id="ARBA00022840"/>
    </source>
</evidence>
<dbReference type="InterPro" id="IPR020635">
    <property type="entry name" value="Tyr_kinase_cat_dom"/>
</dbReference>
<evidence type="ECO:0000256" key="7">
    <source>
        <dbReference type="ARBA" id="ARBA00023137"/>
    </source>
</evidence>
<dbReference type="GO" id="GO:0050793">
    <property type="term" value="P:regulation of developmental process"/>
    <property type="evidence" value="ECO:0007669"/>
    <property type="project" value="UniProtKB-ARBA"/>
</dbReference>
<evidence type="ECO:0000256" key="2">
    <source>
        <dbReference type="ARBA" id="ARBA00022679"/>
    </source>
</evidence>
<keyword evidence="12" id="KW-0675">Receptor</keyword>
<dbReference type="GO" id="GO:0043235">
    <property type="term" value="C:receptor complex"/>
    <property type="evidence" value="ECO:0007669"/>
    <property type="project" value="TreeGrafter"/>
</dbReference>
<dbReference type="PROSITE" id="PS50011">
    <property type="entry name" value="PROTEIN_KINASE_DOM"/>
    <property type="match status" value="1"/>
</dbReference>
<dbReference type="GO" id="GO:0046872">
    <property type="term" value="F:metal ion binding"/>
    <property type="evidence" value="ECO:0007669"/>
    <property type="project" value="UniProtKB-KW"/>
</dbReference>
<dbReference type="EMBL" id="CASHTH010003882">
    <property type="protein sequence ID" value="CAI8050670.1"/>
    <property type="molecule type" value="Genomic_DNA"/>
</dbReference>
<dbReference type="GO" id="GO:0005524">
    <property type="term" value="F:ATP binding"/>
    <property type="evidence" value="ECO:0007669"/>
    <property type="project" value="UniProtKB-KW"/>
</dbReference>
<evidence type="ECO:0000256" key="9">
    <source>
        <dbReference type="PIRSR" id="PIRSR000615-2"/>
    </source>
</evidence>
<keyword evidence="2" id="KW-0808">Transferase</keyword>
<dbReference type="Gene3D" id="1.10.510.10">
    <property type="entry name" value="Transferase(Phosphotransferase) domain 1"/>
    <property type="match status" value="1"/>
</dbReference>
<dbReference type="Pfam" id="PF07714">
    <property type="entry name" value="PK_Tyr_Ser-Thr"/>
    <property type="match status" value="1"/>
</dbReference>
<sequence length="335" mass="38638">MLYSMPQSEHGSSHPLPYGPIYDVPKPLKNTDDVLHVMPESVIEIRDLGVGRFGMVSLAATVGLSFKDIRLGENDDKHRSLLVAIKKLSPDGGKNLRDSFEKEIKYMARLHHPNVVHLLGVCMVGTPFIMMEYMENGDLNEFLQKQNLVDDGVSLLQENEISPLVLLYMTVQIASGMRYLASQRVVHRDIATRNCLVGHDFVVKISDFGMSRKLYESFYYRVHGKLILPIRWMAYESFYGKFSVKSDVWAFGITMWEIHTLARYEPYHELIDEELIADAMKGDRRQRPARPAIVPDAIYDVMLRCWVHDPFMRGDFEEVYSRLFLAYTRMCQQCS</sequence>
<evidence type="ECO:0000313" key="12">
    <source>
        <dbReference type="EMBL" id="CAI8050670.1"/>
    </source>
</evidence>